<protein>
    <submittedName>
        <fullName evidence="3">Clr5 domain-containing protein</fullName>
    </submittedName>
</protein>
<dbReference type="EMBL" id="CP137309">
    <property type="protein sequence ID" value="WQF83802.1"/>
    <property type="molecule type" value="Genomic_DNA"/>
</dbReference>
<dbReference type="Proteomes" id="UP001322277">
    <property type="component" value="Chromosome 5"/>
</dbReference>
<feature type="compositionally biased region" description="Low complexity" evidence="1">
    <location>
        <begin position="182"/>
        <end position="197"/>
    </location>
</feature>
<dbReference type="Pfam" id="PF14420">
    <property type="entry name" value="Clr5"/>
    <property type="match status" value="1"/>
</dbReference>
<name>A0AAX4IKA2_9PEZI</name>
<evidence type="ECO:0000259" key="2">
    <source>
        <dbReference type="Pfam" id="PF14420"/>
    </source>
</evidence>
<dbReference type="RefSeq" id="XP_062781026.1">
    <property type="nucleotide sequence ID" value="XM_062924975.1"/>
</dbReference>
<dbReference type="PANTHER" id="PTHR38788">
    <property type="entry name" value="CLR5 DOMAIN-CONTAINING PROTEIN"/>
    <property type="match status" value="1"/>
</dbReference>
<feature type="compositionally biased region" description="Gly residues" evidence="1">
    <location>
        <begin position="81"/>
        <end position="94"/>
    </location>
</feature>
<evidence type="ECO:0000313" key="3">
    <source>
        <dbReference type="EMBL" id="WQF83802.1"/>
    </source>
</evidence>
<dbReference type="InterPro" id="IPR025676">
    <property type="entry name" value="Clr5_dom"/>
</dbReference>
<keyword evidence="4" id="KW-1185">Reference proteome</keyword>
<feature type="compositionally biased region" description="Low complexity" evidence="1">
    <location>
        <begin position="116"/>
        <end position="127"/>
    </location>
</feature>
<sequence length="313" mass="34987">MTKAWREKRAYITRLYIHENKTLNQVKAIMEEDHDFKASTRSYRQQFDKWGLAKYNCKKRTARRRSQDSGGHQQHQHHSTDGGGEGGGGGGGGGVEDDMTSDLYAMDPDICGHPMSPQSVGSSSLGSEPAVDGGMVDMMDLSGAAANLHAHRAPYTAGSWPQPQLPYMEQADRQQHQSVSYPQYPQHPQQQQTQRQQQQRRRPSWDQQVTAQSPYGTLPSPPADLHGGGFSYYAAIFPDEDSSMSPHAVLHPDLRRQNSYAHQRAGPLHHQHQYQRAHVYSSARAPAPMMPERRESVPYYGGVACGVRQQGQQ</sequence>
<feature type="region of interest" description="Disordered" evidence="1">
    <location>
        <begin position="59"/>
        <end position="132"/>
    </location>
</feature>
<feature type="region of interest" description="Disordered" evidence="1">
    <location>
        <begin position="170"/>
        <end position="223"/>
    </location>
</feature>
<reference evidence="4" key="1">
    <citation type="journal article" date="2023" name="bioRxiv">
        <title>Complete genome of the Medicago anthracnose fungus, Colletotrichum destructivum, reveals a mini-chromosome-like region within a core chromosome.</title>
        <authorList>
            <person name="Lapalu N."/>
            <person name="Simon A."/>
            <person name="Lu A."/>
            <person name="Plaumann P.-L."/>
            <person name="Amselem J."/>
            <person name="Pigne S."/>
            <person name="Auger A."/>
            <person name="Koch C."/>
            <person name="Dallery J.-F."/>
            <person name="O'Connell R.J."/>
        </authorList>
    </citation>
    <scope>NUCLEOTIDE SEQUENCE [LARGE SCALE GENOMIC DNA]</scope>
    <source>
        <strain evidence="4">CBS 520.97</strain>
    </source>
</reference>
<dbReference type="AlphaFoldDB" id="A0AAX4IKA2"/>
<gene>
    <name evidence="3" type="ORF">CDEST_08816</name>
</gene>
<proteinExistence type="predicted"/>
<accession>A0AAX4IKA2</accession>
<dbReference type="GeneID" id="87945319"/>
<organism evidence="3 4">
    <name type="scientific">Colletotrichum destructivum</name>
    <dbReference type="NCBI Taxonomy" id="34406"/>
    <lineage>
        <taxon>Eukaryota</taxon>
        <taxon>Fungi</taxon>
        <taxon>Dikarya</taxon>
        <taxon>Ascomycota</taxon>
        <taxon>Pezizomycotina</taxon>
        <taxon>Sordariomycetes</taxon>
        <taxon>Hypocreomycetidae</taxon>
        <taxon>Glomerellales</taxon>
        <taxon>Glomerellaceae</taxon>
        <taxon>Colletotrichum</taxon>
        <taxon>Colletotrichum destructivum species complex</taxon>
    </lineage>
</organism>
<feature type="domain" description="Clr5" evidence="2">
    <location>
        <begin position="1"/>
        <end position="54"/>
    </location>
</feature>
<dbReference type="PANTHER" id="PTHR38788:SF3">
    <property type="entry name" value="CLR5 DOMAIN-CONTAINING PROTEIN"/>
    <property type="match status" value="1"/>
</dbReference>
<evidence type="ECO:0000256" key="1">
    <source>
        <dbReference type="SAM" id="MobiDB-lite"/>
    </source>
</evidence>
<evidence type="ECO:0000313" key="4">
    <source>
        <dbReference type="Proteomes" id="UP001322277"/>
    </source>
</evidence>
<dbReference type="KEGG" id="cdet:87945319"/>